<dbReference type="Gene3D" id="3.80.10.10">
    <property type="entry name" value="Ribonuclease Inhibitor"/>
    <property type="match status" value="1"/>
</dbReference>
<evidence type="ECO:0000313" key="2">
    <source>
        <dbReference type="EMBL" id="EGD73959.1"/>
    </source>
</evidence>
<dbReference type="EMBL" id="GL832967">
    <property type="protein sequence ID" value="EGD73959.1"/>
    <property type="molecule type" value="Genomic_DNA"/>
</dbReference>
<dbReference type="STRING" id="946362.F2UBU3"/>
<dbReference type="InterPro" id="IPR032675">
    <property type="entry name" value="LRR_dom_sf"/>
</dbReference>
<reference evidence="2" key="1">
    <citation type="submission" date="2009-08" db="EMBL/GenBank/DDBJ databases">
        <title>Annotation of Salpingoeca rosetta.</title>
        <authorList>
            <consortium name="The Broad Institute Genome Sequencing Platform"/>
            <person name="Russ C."/>
            <person name="Cuomo C."/>
            <person name="Burger G."/>
            <person name="Gray M.W."/>
            <person name="Holland P.W.H."/>
            <person name="King N."/>
            <person name="Lang F.B.F."/>
            <person name="Roger A.J."/>
            <person name="Ruiz-Trillo I."/>
            <person name="Young S.K."/>
            <person name="Zeng Q."/>
            <person name="Gargeya S."/>
            <person name="Alvarado L."/>
            <person name="Berlin A."/>
            <person name="Chapman S.B."/>
            <person name="Chen Z."/>
            <person name="Freedman E."/>
            <person name="Gellesch M."/>
            <person name="Goldberg J."/>
            <person name="Griggs A."/>
            <person name="Gujja S."/>
            <person name="Heilman E."/>
            <person name="Heiman D."/>
            <person name="Howarth C."/>
            <person name="Mehta T."/>
            <person name="Neiman D."/>
            <person name="Pearson M."/>
            <person name="Roberts A."/>
            <person name="Saif S."/>
            <person name="Shea T."/>
            <person name="Shenoy N."/>
            <person name="Sisk P."/>
            <person name="Stolte C."/>
            <person name="Sykes S."/>
            <person name="White J."/>
            <person name="Yandava C."/>
            <person name="Haas B."/>
            <person name="Nusbaum C."/>
            <person name="Birren B."/>
        </authorList>
    </citation>
    <scope>NUCLEOTIDE SEQUENCE [LARGE SCALE GENOMIC DNA]</scope>
    <source>
        <strain evidence="2">ATCC 50818</strain>
    </source>
</reference>
<keyword evidence="1" id="KW-0732">Signal</keyword>
<dbReference type="Proteomes" id="UP000007799">
    <property type="component" value="Unassembled WGS sequence"/>
</dbReference>
<name>F2UBU3_SALR5</name>
<feature type="signal peptide" evidence="1">
    <location>
        <begin position="1"/>
        <end position="21"/>
    </location>
</feature>
<dbReference type="SUPFAM" id="SSF52047">
    <property type="entry name" value="RNI-like"/>
    <property type="match status" value="1"/>
</dbReference>
<evidence type="ECO:0000256" key="1">
    <source>
        <dbReference type="SAM" id="SignalP"/>
    </source>
</evidence>
<dbReference type="KEGG" id="sre:PTSG_05653"/>
<evidence type="ECO:0000313" key="3">
    <source>
        <dbReference type="Proteomes" id="UP000007799"/>
    </source>
</evidence>
<dbReference type="AlphaFoldDB" id="F2UBU3"/>
<dbReference type="OrthoDB" id="5859291at2759"/>
<dbReference type="RefSeq" id="XP_004993522.1">
    <property type="nucleotide sequence ID" value="XM_004993465.1"/>
</dbReference>
<dbReference type="FunCoup" id="F2UBU3">
    <property type="interactions" value="384"/>
</dbReference>
<sequence length="228" mass="25364">MMAKTPMMLASAMRLLVGRLASPTRTLAPRSCALQHHVRLLSCTTRTHKLAGLWQNWINNVWNRLDEGRLRLVGPERLVTEWTLRMGGRALLQGQHDSGYWVADYNTLPWLQDTNQGIKPRGSVKLLEVDFNNIEGIKDTGMQHFGLKGLNNLTFVGLRNCDEVTDIGIKYLENLPALTRVDLAGTAVTGAGVASLLRNRDDAFTVAVHAMPDLPSDPRIQNEVESVD</sequence>
<gene>
    <name evidence="2" type="ORF">PTSG_05653</name>
</gene>
<dbReference type="GeneID" id="16074099"/>
<accession>F2UBU3</accession>
<proteinExistence type="predicted"/>
<protein>
    <submittedName>
        <fullName evidence="2">Uncharacterized protein</fullName>
    </submittedName>
</protein>
<feature type="chain" id="PRO_5005346573" evidence="1">
    <location>
        <begin position="22"/>
        <end position="228"/>
    </location>
</feature>
<organism evidence="3">
    <name type="scientific">Salpingoeca rosetta (strain ATCC 50818 / BSB-021)</name>
    <dbReference type="NCBI Taxonomy" id="946362"/>
    <lineage>
        <taxon>Eukaryota</taxon>
        <taxon>Choanoflagellata</taxon>
        <taxon>Craspedida</taxon>
        <taxon>Salpingoecidae</taxon>
        <taxon>Salpingoeca</taxon>
    </lineage>
</organism>
<keyword evidence="3" id="KW-1185">Reference proteome</keyword>
<dbReference type="InParanoid" id="F2UBU3"/>